<keyword evidence="4" id="KW-1185">Reference proteome</keyword>
<feature type="transmembrane region" description="Helical" evidence="2">
    <location>
        <begin position="90"/>
        <end position="113"/>
    </location>
</feature>
<evidence type="ECO:0008006" key="5">
    <source>
        <dbReference type="Google" id="ProtNLM"/>
    </source>
</evidence>
<dbReference type="Proteomes" id="UP000678228">
    <property type="component" value="Unassembled WGS sequence"/>
</dbReference>
<dbReference type="EMBL" id="JAGKSQ010000001">
    <property type="protein sequence ID" value="MBP3949648.1"/>
    <property type="molecule type" value="Genomic_DNA"/>
</dbReference>
<proteinExistence type="predicted"/>
<keyword evidence="2" id="KW-1133">Transmembrane helix</keyword>
<organism evidence="3 4">
    <name type="scientific">Halalkalibacter suaedae</name>
    <dbReference type="NCBI Taxonomy" id="2822140"/>
    <lineage>
        <taxon>Bacteria</taxon>
        <taxon>Bacillati</taxon>
        <taxon>Bacillota</taxon>
        <taxon>Bacilli</taxon>
        <taxon>Bacillales</taxon>
        <taxon>Bacillaceae</taxon>
        <taxon>Halalkalibacter</taxon>
    </lineage>
</organism>
<gene>
    <name evidence="3" type="ORF">J7W16_00785</name>
</gene>
<accession>A0A941AP01</accession>
<feature type="region of interest" description="Disordered" evidence="1">
    <location>
        <begin position="1"/>
        <end position="86"/>
    </location>
</feature>
<name>A0A941AP01_9BACI</name>
<sequence>MEQKKQSISVKLNGKEQSIRESTEVAATTEPQDEKQVHHLPPQNVIDFTEEHDIRRRNGQPYWDDGNRENSPKLPFKRKKKPQSSPKGPFPFMLVAALVSAVIVGISLGLVMLNVFTNNEQVEGNETTTGAVPSFSENTSGLPTLTLEVVQGAAFTEREQGIDTVAKLHEKNLAAVLTEETDPIYMFIGVAGDRAQATKLSGLYEGYGQETYLKSYRVDGQAVQGQSEEMKQWFTEAISIYQETIQLSIDGLNGGGMITEDRMKQLDEKLNSLQESRNQAFSQLSKEAQTHALAIGDKLVLAKDGLKKALSSSEEKDLWNAQQSLLEVLVKYELLIKSL</sequence>
<keyword evidence="2" id="KW-0472">Membrane</keyword>
<keyword evidence="2" id="KW-0812">Transmembrane</keyword>
<evidence type="ECO:0000256" key="2">
    <source>
        <dbReference type="SAM" id="Phobius"/>
    </source>
</evidence>
<evidence type="ECO:0000313" key="3">
    <source>
        <dbReference type="EMBL" id="MBP3949648.1"/>
    </source>
</evidence>
<dbReference type="RefSeq" id="WP_210595027.1">
    <property type="nucleotide sequence ID" value="NZ_JAGKSQ010000001.1"/>
</dbReference>
<evidence type="ECO:0000256" key="1">
    <source>
        <dbReference type="SAM" id="MobiDB-lite"/>
    </source>
</evidence>
<comment type="caution">
    <text evidence="3">The sequence shown here is derived from an EMBL/GenBank/DDBJ whole genome shotgun (WGS) entry which is preliminary data.</text>
</comment>
<dbReference type="AlphaFoldDB" id="A0A941AP01"/>
<reference evidence="3" key="1">
    <citation type="submission" date="2021-03" db="EMBL/GenBank/DDBJ databases">
        <title>Bacillus suaedae sp. nov., isolated from Suaeda aralocaspica.</title>
        <authorList>
            <person name="Lei R.F.R."/>
        </authorList>
    </citation>
    <scope>NUCLEOTIDE SEQUENCE</scope>
    <source>
        <strain evidence="3">YZJH907-2</strain>
    </source>
</reference>
<feature type="compositionally biased region" description="Polar residues" evidence="1">
    <location>
        <begin position="1"/>
        <end position="10"/>
    </location>
</feature>
<protein>
    <recommendedName>
        <fullName evidence="5">Stage II sporulation protein B</fullName>
    </recommendedName>
</protein>
<evidence type="ECO:0000313" key="4">
    <source>
        <dbReference type="Proteomes" id="UP000678228"/>
    </source>
</evidence>
<feature type="compositionally biased region" description="Basic and acidic residues" evidence="1">
    <location>
        <begin position="13"/>
        <end position="23"/>
    </location>
</feature>